<keyword evidence="9" id="KW-0460">Magnesium</keyword>
<comment type="similarity">
    <text evidence="4">Belongs to the UPP synthase family.</text>
</comment>
<evidence type="ECO:0000256" key="10">
    <source>
        <dbReference type="ARBA" id="ARBA00022989"/>
    </source>
</evidence>
<evidence type="ECO:0000256" key="9">
    <source>
        <dbReference type="ARBA" id="ARBA00022842"/>
    </source>
</evidence>
<keyword evidence="8" id="KW-0256">Endoplasmic reticulum</keyword>
<sequence>MALTQVFLFLSLSSASTTVIPTCHFRSITGRRVASPKEVSGIRGFFKRNESNLKEQFAKKWPDLVEYITWNSYTKAPSQNGITNGSRSKINVSFLSDVDGKGKIVTLTQSLAKAVSTGKLDPEEITDQLITEKLQVKGMPDPDLALIYGYSCSTHGLLPWHTRTTEFLMLPLYVRITVKDFAYVLERYSKCVQRYGK</sequence>
<evidence type="ECO:0000313" key="15">
    <source>
        <dbReference type="RefSeq" id="XP_014485268.1"/>
    </source>
</evidence>
<dbReference type="GO" id="GO:0005789">
    <property type="term" value="C:endoplasmic reticulum membrane"/>
    <property type="evidence" value="ECO:0007669"/>
    <property type="project" value="UniProtKB-SubCell"/>
</dbReference>
<dbReference type="Gene3D" id="3.40.1180.10">
    <property type="entry name" value="Decaprenyl diphosphate synthase-like"/>
    <property type="match status" value="1"/>
</dbReference>
<dbReference type="CTD" id="33298"/>
<evidence type="ECO:0000256" key="11">
    <source>
        <dbReference type="ARBA" id="ARBA00023136"/>
    </source>
</evidence>
<dbReference type="RefSeq" id="XP_014485268.1">
    <property type="nucleotide sequence ID" value="XM_014629782.1"/>
</dbReference>
<organism evidence="14 15">
    <name type="scientific">Dinoponera quadriceps</name>
    <name type="common">South American ant</name>
    <dbReference type="NCBI Taxonomy" id="609295"/>
    <lineage>
        <taxon>Eukaryota</taxon>
        <taxon>Metazoa</taxon>
        <taxon>Ecdysozoa</taxon>
        <taxon>Arthropoda</taxon>
        <taxon>Hexapoda</taxon>
        <taxon>Insecta</taxon>
        <taxon>Pterygota</taxon>
        <taxon>Neoptera</taxon>
        <taxon>Endopterygota</taxon>
        <taxon>Hymenoptera</taxon>
        <taxon>Apocrita</taxon>
        <taxon>Aculeata</taxon>
        <taxon>Formicoidea</taxon>
        <taxon>Formicidae</taxon>
        <taxon>Ponerinae</taxon>
        <taxon>Ponerini</taxon>
        <taxon>Dinoponera</taxon>
    </lineage>
</organism>
<comment type="cofactor">
    <cofactor evidence="1">
        <name>Mg(2+)</name>
        <dbReference type="ChEBI" id="CHEBI:18420"/>
    </cofactor>
</comment>
<dbReference type="OrthoDB" id="19639at2759"/>
<feature type="signal peptide" evidence="13">
    <location>
        <begin position="1"/>
        <end position="17"/>
    </location>
</feature>
<dbReference type="PANTHER" id="PTHR21528">
    <property type="entry name" value="DEHYDRODOLICHYL DIPHOSPHATE SYNTHASE COMPLEX SUBUNIT NUS1"/>
    <property type="match status" value="1"/>
</dbReference>
<dbReference type="UniPathway" id="UPA00378"/>
<dbReference type="AlphaFoldDB" id="A0A6P3Y4N3"/>
<dbReference type="PANTHER" id="PTHR21528:SF0">
    <property type="entry name" value="DEHYDRODOLICHYL DIPHOSPHATE SYNTHASE COMPLEX SUBUNIT NUS1"/>
    <property type="match status" value="1"/>
</dbReference>
<comment type="subcellular location">
    <subcellularLocation>
        <location evidence="2">Endoplasmic reticulum membrane</location>
    </subcellularLocation>
</comment>
<evidence type="ECO:0000256" key="1">
    <source>
        <dbReference type="ARBA" id="ARBA00001946"/>
    </source>
</evidence>
<dbReference type="GeneID" id="106749871"/>
<evidence type="ECO:0000256" key="7">
    <source>
        <dbReference type="ARBA" id="ARBA00022692"/>
    </source>
</evidence>
<dbReference type="InterPro" id="IPR036424">
    <property type="entry name" value="UPP_synth-like_sf"/>
</dbReference>
<dbReference type="GO" id="GO:1904423">
    <property type="term" value="C:dehydrodolichyl diphosphate synthase complex"/>
    <property type="evidence" value="ECO:0007669"/>
    <property type="project" value="InterPro"/>
</dbReference>
<evidence type="ECO:0000256" key="5">
    <source>
        <dbReference type="ARBA" id="ARBA00012596"/>
    </source>
</evidence>
<dbReference type="Proteomes" id="UP000515204">
    <property type="component" value="Unplaced"/>
</dbReference>
<feature type="chain" id="PRO_5028117977" description="ditrans,polycis-polyprenyl diphosphate synthase [(2E,6E)-farnesyldiphosphate specific]" evidence="13">
    <location>
        <begin position="18"/>
        <end position="197"/>
    </location>
</feature>
<keyword evidence="6" id="KW-0808">Transferase</keyword>
<keyword evidence="10" id="KW-1133">Transmembrane helix</keyword>
<dbReference type="InterPro" id="IPR038887">
    <property type="entry name" value="Nus1/NgBR"/>
</dbReference>
<evidence type="ECO:0000313" key="14">
    <source>
        <dbReference type="Proteomes" id="UP000515204"/>
    </source>
</evidence>
<evidence type="ECO:0000256" key="2">
    <source>
        <dbReference type="ARBA" id="ARBA00004586"/>
    </source>
</evidence>
<comment type="catalytic activity">
    <reaction evidence="12">
        <text>n isopentenyl diphosphate + (2E,6E)-farnesyl diphosphate = a di-trans,poly-cis-polyprenyl diphosphate + n diphosphate</text>
        <dbReference type="Rhea" id="RHEA:53008"/>
        <dbReference type="Rhea" id="RHEA-COMP:19494"/>
        <dbReference type="ChEBI" id="CHEBI:33019"/>
        <dbReference type="ChEBI" id="CHEBI:128769"/>
        <dbReference type="ChEBI" id="CHEBI:136960"/>
        <dbReference type="ChEBI" id="CHEBI:175763"/>
        <dbReference type="EC" id="2.5.1.87"/>
    </reaction>
</comment>
<keyword evidence="7" id="KW-0812">Transmembrane</keyword>
<keyword evidence="11" id="KW-0472">Membrane</keyword>
<evidence type="ECO:0000256" key="12">
    <source>
        <dbReference type="ARBA" id="ARBA00047353"/>
    </source>
</evidence>
<evidence type="ECO:0000256" key="6">
    <source>
        <dbReference type="ARBA" id="ARBA00022679"/>
    </source>
</evidence>
<evidence type="ECO:0000256" key="8">
    <source>
        <dbReference type="ARBA" id="ARBA00022824"/>
    </source>
</evidence>
<proteinExistence type="inferred from homology"/>
<accession>A0A6P3Y4N3</accession>
<evidence type="ECO:0000256" key="4">
    <source>
        <dbReference type="ARBA" id="ARBA00005432"/>
    </source>
</evidence>
<name>A0A6P3Y4N3_DINQU</name>
<keyword evidence="13" id="KW-0732">Signal</keyword>
<dbReference type="SUPFAM" id="SSF64005">
    <property type="entry name" value="Undecaprenyl diphosphate synthase"/>
    <property type="match status" value="1"/>
</dbReference>
<reference evidence="15" key="1">
    <citation type="submission" date="2025-08" db="UniProtKB">
        <authorList>
            <consortium name="RefSeq"/>
        </authorList>
    </citation>
    <scope>IDENTIFICATION</scope>
</reference>
<dbReference type="GO" id="GO:0045547">
    <property type="term" value="F:ditrans,polycis-polyprenyl diphosphate synthase [(2E,6E)-farnesyl diphosphate specific] activity"/>
    <property type="evidence" value="ECO:0007669"/>
    <property type="project" value="UniProtKB-EC"/>
</dbReference>
<dbReference type="EC" id="2.5.1.87" evidence="5"/>
<evidence type="ECO:0000256" key="13">
    <source>
        <dbReference type="SAM" id="SignalP"/>
    </source>
</evidence>
<comment type="pathway">
    <text evidence="3">Protein modification; protein glycosylation.</text>
</comment>
<gene>
    <name evidence="15" type="primary">LOC106749871</name>
</gene>
<evidence type="ECO:0000256" key="3">
    <source>
        <dbReference type="ARBA" id="ARBA00004922"/>
    </source>
</evidence>
<protein>
    <recommendedName>
        <fullName evidence="5">ditrans,polycis-polyprenyl diphosphate synthase [(2E,6E)-farnesyldiphosphate specific]</fullName>
        <ecNumber evidence="5">2.5.1.87</ecNumber>
    </recommendedName>
</protein>
<keyword evidence="14" id="KW-1185">Reference proteome</keyword>